<comment type="caution">
    <text evidence="1">The sequence shown here is derived from an EMBL/GenBank/DDBJ whole genome shotgun (WGS) entry which is preliminary data.</text>
</comment>
<reference evidence="1" key="1">
    <citation type="submission" date="2022-04" db="EMBL/GenBank/DDBJ databases">
        <title>Carnegiea gigantea Genome sequencing and assembly v2.</title>
        <authorList>
            <person name="Copetti D."/>
            <person name="Sanderson M.J."/>
            <person name="Burquez A."/>
            <person name="Wojciechowski M.F."/>
        </authorList>
    </citation>
    <scope>NUCLEOTIDE SEQUENCE</scope>
    <source>
        <strain evidence="1">SGP5-SGP5p</strain>
        <tissue evidence="1">Aerial part</tissue>
    </source>
</reference>
<name>A0A9Q1K485_9CARY</name>
<accession>A0A9Q1K485</accession>
<sequence length="243" mass="28058">MADSVIIGYIISDLESYNVAPSFTQASIMDVSKGHENYFNVNVLDKVNTEHRGEEKYPSELEAYSFLRSIYKELLPLNRDLADYSKYLAIVIGLLRINIKLCKFIRNKHIYYDLWMDHFYKVTMPISPMGNKWTLRWGKLRQSISLASIMLGNVYYDCGEAGSHLDHPRKANIIFMIHYVDRHRNGRYLTLKTSPYHEDSLKAGHIEGQLNNLSGKGSKLGLKEKETLKEEGKICKMRSDLTI</sequence>
<keyword evidence="2" id="KW-1185">Reference proteome</keyword>
<dbReference type="EMBL" id="JAKOGI010000365">
    <property type="protein sequence ID" value="KAJ8436113.1"/>
    <property type="molecule type" value="Genomic_DNA"/>
</dbReference>
<organism evidence="1 2">
    <name type="scientific">Carnegiea gigantea</name>
    <dbReference type="NCBI Taxonomy" id="171969"/>
    <lineage>
        <taxon>Eukaryota</taxon>
        <taxon>Viridiplantae</taxon>
        <taxon>Streptophyta</taxon>
        <taxon>Embryophyta</taxon>
        <taxon>Tracheophyta</taxon>
        <taxon>Spermatophyta</taxon>
        <taxon>Magnoliopsida</taxon>
        <taxon>eudicotyledons</taxon>
        <taxon>Gunneridae</taxon>
        <taxon>Pentapetalae</taxon>
        <taxon>Caryophyllales</taxon>
        <taxon>Cactineae</taxon>
        <taxon>Cactaceae</taxon>
        <taxon>Cactoideae</taxon>
        <taxon>Echinocereeae</taxon>
        <taxon>Carnegiea</taxon>
    </lineage>
</organism>
<protein>
    <submittedName>
        <fullName evidence="1">Uncharacterized protein</fullName>
    </submittedName>
</protein>
<dbReference type="AlphaFoldDB" id="A0A9Q1K485"/>
<evidence type="ECO:0000313" key="2">
    <source>
        <dbReference type="Proteomes" id="UP001153076"/>
    </source>
</evidence>
<gene>
    <name evidence="1" type="ORF">Cgig2_017096</name>
</gene>
<evidence type="ECO:0000313" key="1">
    <source>
        <dbReference type="EMBL" id="KAJ8436113.1"/>
    </source>
</evidence>
<dbReference type="Proteomes" id="UP001153076">
    <property type="component" value="Unassembled WGS sequence"/>
</dbReference>
<proteinExistence type="predicted"/>